<gene>
    <name evidence="1" type="ORF">CTI12_AA516620</name>
</gene>
<dbReference type="STRING" id="35608.A0A2U1LAF3"/>
<evidence type="ECO:0000313" key="1">
    <source>
        <dbReference type="EMBL" id="PWA45931.1"/>
    </source>
</evidence>
<dbReference type="GO" id="GO:0016787">
    <property type="term" value="F:hydrolase activity"/>
    <property type="evidence" value="ECO:0007669"/>
    <property type="project" value="UniProtKB-KW"/>
</dbReference>
<dbReference type="AlphaFoldDB" id="A0A2U1LAF3"/>
<dbReference type="SUPFAM" id="SSF75005">
    <property type="entry name" value="Arabinanase/levansucrase/invertase"/>
    <property type="match status" value="1"/>
</dbReference>
<sequence length="67" mass="7795">MSINSRDDIENSKDGKNLKYVLKASFQAHDYYTIGSYDPDMENVTNRRILWGWINESYSSTNDIKKG</sequence>
<organism evidence="1 2">
    <name type="scientific">Artemisia annua</name>
    <name type="common">Sweet wormwood</name>
    <dbReference type="NCBI Taxonomy" id="35608"/>
    <lineage>
        <taxon>Eukaryota</taxon>
        <taxon>Viridiplantae</taxon>
        <taxon>Streptophyta</taxon>
        <taxon>Embryophyta</taxon>
        <taxon>Tracheophyta</taxon>
        <taxon>Spermatophyta</taxon>
        <taxon>Magnoliopsida</taxon>
        <taxon>eudicotyledons</taxon>
        <taxon>Gunneridae</taxon>
        <taxon>Pentapetalae</taxon>
        <taxon>asterids</taxon>
        <taxon>campanulids</taxon>
        <taxon>Asterales</taxon>
        <taxon>Asteraceae</taxon>
        <taxon>Asteroideae</taxon>
        <taxon>Anthemideae</taxon>
        <taxon>Artemisiinae</taxon>
        <taxon>Artemisia</taxon>
    </lineage>
</organism>
<dbReference type="EMBL" id="PKPP01010528">
    <property type="protein sequence ID" value="PWA45931.1"/>
    <property type="molecule type" value="Genomic_DNA"/>
</dbReference>
<keyword evidence="2" id="KW-1185">Reference proteome</keyword>
<proteinExistence type="predicted"/>
<reference evidence="1 2" key="1">
    <citation type="journal article" date="2018" name="Mol. Plant">
        <title>The genome of Artemisia annua provides insight into the evolution of Asteraceae family and artemisinin biosynthesis.</title>
        <authorList>
            <person name="Shen Q."/>
            <person name="Zhang L."/>
            <person name="Liao Z."/>
            <person name="Wang S."/>
            <person name="Yan T."/>
            <person name="Shi P."/>
            <person name="Liu M."/>
            <person name="Fu X."/>
            <person name="Pan Q."/>
            <person name="Wang Y."/>
            <person name="Lv Z."/>
            <person name="Lu X."/>
            <person name="Zhang F."/>
            <person name="Jiang W."/>
            <person name="Ma Y."/>
            <person name="Chen M."/>
            <person name="Hao X."/>
            <person name="Li L."/>
            <person name="Tang Y."/>
            <person name="Lv G."/>
            <person name="Zhou Y."/>
            <person name="Sun X."/>
            <person name="Brodelius P.E."/>
            <person name="Rose J.K.C."/>
            <person name="Tang K."/>
        </authorList>
    </citation>
    <scope>NUCLEOTIDE SEQUENCE [LARGE SCALE GENOMIC DNA]</scope>
    <source>
        <strain evidence="2">cv. Huhao1</strain>
        <tissue evidence="1">Leaf</tissue>
    </source>
</reference>
<dbReference type="OrthoDB" id="202537at2759"/>
<name>A0A2U1LAF3_ARTAN</name>
<comment type="caution">
    <text evidence="1">The sequence shown here is derived from an EMBL/GenBank/DDBJ whole genome shotgun (WGS) entry which is preliminary data.</text>
</comment>
<protein>
    <submittedName>
        <fullName evidence="1">Glycoside hydrolase, family 32</fullName>
    </submittedName>
</protein>
<evidence type="ECO:0000313" key="2">
    <source>
        <dbReference type="Proteomes" id="UP000245207"/>
    </source>
</evidence>
<accession>A0A2U1LAF3</accession>
<dbReference type="Proteomes" id="UP000245207">
    <property type="component" value="Unassembled WGS sequence"/>
</dbReference>
<keyword evidence="1" id="KW-0378">Hydrolase</keyword>
<dbReference type="InterPro" id="IPR023296">
    <property type="entry name" value="Glyco_hydro_beta-prop_sf"/>
</dbReference>